<dbReference type="EMBL" id="NCKV01001798">
    <property type="protein sequence ID" value="RWS27761.1"/>
    <property type="molecule type" value="Genomic_DNA"/>
</dbReference>
<dbReference type="GO" id="GO:0005737">
    <property type="term" value="C:cytoplasm"/>
    <property type="evidence" value="ECO:0007669"/>
    <property type="project" value="TreeGrafter"/>
</dbReference>
<dbReference type="OrthoDB" id="443981at2759"/>
<dbReference type="Gene3D" id="2.30.29.30">
    <property type="entry name" value="Pleckstrin-homology domain (PH domain)/Phosphotyrosine-binding domain (PTB)"/>
    <property type="match status" value="1"/>
</dbReference>
<dbReference type="PRINTS" id="PR00452">
    <property type="entry name" value="SH3DOMAIN"/>
</dbReference>
<feature type="domain" description="DH" evidence="5">
    <location>
        <begin position="94"/>
        <end position="276"/>
    </location>
</feature>
<evidence type="ECO:0000313" key="7">
    <source>
        <dbReference type="Proteomes" id="UP000288716"/>
    </source>
</evidence>
<dbReference type="PROSITE" id="PS50003">
    <property type="entry name" value="PH_DOMAIN"/>
    <property type="match status" value="1"/>
</dbReference>
<dbReference type="SMART" id="SM00325">
    <property type="entry name" value="RhoGEF"/>
    <property type="match status" value="1"/>
</dbReference>
<dbReference type="STRING" id="299467.A0A443SJR7"/>
<gene>
    <name evidence="6" type="ORF">B4U80_10900</name>
</gene>
<dbReference type="InterPro" id="IPR000219">
    <property type="entry name" value="DH_dom"/>
</dbReference>
<evidence type="ECO:0000259" key="3">
    <source>
        <dbReference type="PROSITE" id="PS50002"/>
    </source>
</evidence>
<dbReference type="Gene3D" id="2.30.30.40">
    <property type="entry name" value="SH3 Domains"/>
    <property type="match status" value="1"/>
</dbReference>
<dbReference type="SUPFAM" id="SSF48065">
    <property type="entry name" value="DBL homology domain (DH-domain)"/>
    <property type="match status" value="1"/>
</dbReference>
<dbReference type="Pfam" id="PF16523">
    <property type="entry name" value="betaPIX_CC"/>
    <property type="match status" value="1"/>
</dbReference>
<sequence>MDRNSMSLVSSGTPRTVKAIYNFKGDNNDELCLKKGDIIILTQCPSGGWWEGTLDEQTGWFPSNYVKDIDETDEPSSLQSLTESVSNEQSSQEYRNFVYHEMISSESEYIKQLKETLHKYLYPLQSKNIFREDEITPILSAISDILSKHSSLLQSLEQLKPFSNKERRIGRIFMQVAPAIEEVHLEYCSNHVKFVHLIEKKKDEVCKLISNVNSNESSAGSVTLISSLSSCFRRLDKYPAILQELQRYTDEAHADRGDTQRAVFVYRDIVTSCLQMRRQKEMELEVMLGNVKNWPENDVPIENLGSAVNMGAVTVVHPTVTDKEIKKDYYLVLFPCHLLLLYVSNEMTSFVFERLFHLNDVTLPRLPEKQSTKDTFDILLTMNDNTDGIAKYVFQCQSADEVRKWINLMHQCKSQNKSTLKKNLKERKIRDAVKSGSSSHSSGSSSALNKCVVDNAKRSEYWANRSLLSHPPIRCSRNDVSESDSVSESAASRQNDDMSILKVIEAYYLSGKIRKQAVSGVFESPQILLADEEKLMVENCKGNRPEMEERTLVDCVYLLQEEVKQMRAEISHLSDCLKNERKARKKLKSTVDKLCSHLNSI</sequence>
<dbReference type="CDD" id="cd00160">
    <property type="entry name" value="RhoGEF"/>
    <property type="match status" value="1"/>
</dbReference>
<comment type="caution">
    <text evidence="6">The sequence shown here is derived from an EMBL/GenBank/DDBJ whole genome shotgun (WGS) entry which is preliminary data.</text>
</comment>
<name>A0A443SJR7_9ACAR</name>
<accession>A0A443SJR7</accession>
<dbReference type="Proteomes" id="UP000288716">
    <property type="component" value="Unassembled WGS sequence"/>
</dbReference>
<evidence type="ECO:0000256" key="1">
    <source>
        <dbReference type="ARBA" id="ARBA00022443"/>
    </source>
</evidence>
<keyword evidence="7" id="KW-1185">Reference proteome</keyword>
<dbReference type="Pfam" id="PF00169">
    <property type="entry name" value="PH"/>
    <property type="match status" value="1"/>
</dbReference>
<reference evidence="6 7" key="1">
    <citation type="journal article" date="2018" name="Gigascience">
        <title>Genomes of trombidid mites reveal novel predicted allergens and laterally-transferred genes associated with secondary metabolism.</title>
        <authorList>
            <person name="Dong X."/>
            <person name="Chaisiri K."/>
            <person name="Xia D."/>
            <person name="Armstrong S.D."/>
            <person name="Fang Y."/>
            <person name="Donnelly M.J."/>
            <person name="Kadowaki T."/>
            <person name="McGarry J.W."/>
            <person name="Darby A.C."/>
            <person name="Makepeace B.L."/>
        </authorList>
    </citation>
    <scope>NUCLEOTIDE SEQUENCE [LARGE SCALE GENOMIC DNA]</scope>
    <source>
        <strain evidence="6">UoL-UT</strain>
    </source>
</reference>
<dbReference type="Pfam" id="PF14604">
    <property type="entry name" value="SH3_9"/>
    <property type="match status" value="1"/>
</dbReference>
<proteinExistence type="predicted"/>
<dbReference type="PROSITE" id="PS50010">
    <property type="entry name" value="DH_2"/>
    <property type="match status" value="1"/>
</dbReference>
<dbReference type="Gene3D" id="1.20.5.390">
    <property type="entry name" value="L1 transposable element, trimerization domain"/>
    <property type="match status" value="1"/>
</dbReference>
<dbReference type="SUPFAM" id="SSF50044">
    <property type="entry name" value="SH3-domain"/>
    <property type="match status" value="1"/>
</dbReference>
<dbReference type="InterPro" id="IPR035899">
    <property type="entry name" value="DBL_dom_sf"/>
</dbReference>
<dbReference type="InterPro" id="IPR011993">
    <property type="entry name" value="PH-like_dom_sf"/>
</dbReference>
<dbReference type="InterPro" id="IPR032409">
    <property type="entry name" value="GEF6/7_CC"/>
</dbReference>
<dbReference type="VEuPathDB" id="VectorBase:LDEU004279"/>
<dbReference type="InterPro" id="IPR001452">
    <property type="entry name" value="SH3_domain"/>
</dbReference>
<feature type="domain" description="SH3" evidence="3">
    <location>
        <begin position="12"/>
        <end position="71"/>
    </location>
</feature>
<feature type="domain" description="PH" evidence="4">
    <location>
        <begin position="306"/>
        <end position="414"/>
    </location>
</feature>
<dbReference type="InterPro" id="IPR001849">
    <property type="entry name" value="PH_domain"/>
</dbReference>
<evidence type="ECO:0000256" key="2">
    <source>
        <dbReference type="PROSITE-ProRule" id="PRU00192"/>
    </source>
</evidence>
<dbReference type="Gene3D" id="1.20.900.10">
    <property type="entry name" value="Dbl homology (DH) domain"/>
    <property type="match status" value="1"/>
</dbReference>
<dbReference type="SUPFAM" id="SSF50729">
    <property type="entry name" value="PH domain-like"/>
    <property type="match status" value="1"/>
</dbReference>
<evidence type="ECO:0000313" key="6">
    <source>
        <dbReference type="EMBL" id="RWS27761.1"/>
    </source>
</evidence>
<dbReference type="PANTHER" id="PTHR46026">
    <property type="entry name" value="RHO-TYPE GUANINE NUCLEOTIDE EXCHANGE FACTOR, ISOFORM F"/>
    <property type="match status" value="1"/>
</dbReference>
<dbReference type="GO" id="GO:0005085">
    <property type="term" value="F:guanyl-nucleotide exchange factor activity"/>
    <property type="evidence" value="ECO:0007669"/>
    <property type="project" value="InterPro"/>
</dbReference>
<dbReference type="AlphaFoldDB" id="A0A443SJR7"/>
<dbReference type="PANTHER" id="PTHR46026:SF1">
    <property type="entry name" value="RHO-TYPE GUANINE NUCLEOTIDE EXCHANGE FACTOR, ISOFORM F"/>
    <property type="match status" value="1"/>
</dbReference>
<dbReference type="Pfam" id="PF00621">
    <property type="entry name" value="RhoGEF"/>
    <property type="match status" value="1"/>
</dbReference>
<dbReference type="SMART" id="SM00233">
    <property type="entry name" value="PH"/>
    <property type="match status" value="1"/>
</dbReference>
<dbReference type="GO" id="GO:0016192">
    <property type="term" value="P:vesicle-mediated transport"/>
    <property type="evidence" value="ECO:0007669"/>
    <property type="project" value="UniProtKB-ARBA"/>
</dbReference>
<keyword evidence="1 2" id="KW-0728">SH3 domain</keyword>
<dbReference type="SMART" id="SM00326">
    <property type="entry name" value="SH3"/>
    <property type="match status" value="1"/>
</dbReference>
<dbReference type="InterPro" id="IPR036028">
    <property type="entry name" value="SH3-like_dom_sf"/>
</dbReference>
<evidence type="ECO:0000259" key="4">
    <source>
        <dbReference type="PROSITE" id="PS50003"/>
    </source>
</evidence>
<organism evidence="6 7">
    <name type="scientific">Leptotrombidium deliense</name>
    <dbReference type="NCBI Taxonomy" id="299467"/>
    <lineage>
        <taxon>Eukaryota</taxon>
        <taxon>Metazoa</taxon>
        <taxon>Ecdysozoa</taxon>
        <taxon>Arthropoda</taxon>
        <taxon>Chelicerata</taxon>
        <taxon>Arachnida</taxon>
        <taxon>Acari</taxon>
        <taxon>Acariformes</taxon>
        <taxon>Trombidiformes</taxon>
        <taxon>Prostigmata</taxon>
        <taxon>Anystina</taxon>
        <taxon>Parasitengona</taxon>
        <taxon>Trombiculoidea</taxon>
        <taxon>Trombiculidae</taxon>
        <taxon>Leptotrombidium</taxon>
    </lineage>
</organism>
<protein>
    <submittedName>
        <fullName evidence="6">Rho guanine nucleotide exchange factor 7-like protein</fullName>
    </submittedName>
</protein>
<evidence type="ECO:0000259" key="5">
    <source>
        <dbReference type="PROSITE" id="PS50010"/>
    </source>
</evidence>
<dbReference type="FunFam" id="2.30.30.40:FF:000072">
    <property type="entry name" value="Unconventional Myosin IB"/>
    <property type="match status" value="1"/>
</dbReference>
<dbReference type="PROSITE" id="PS50002">
    <property type="entry name" value="SH3"/>
    <property type="match status" value="1"/>
</dbReference>
<dbReference type="CDD" id="cd11877">
    <property type="entry name" value="SH3_PIX"/>
    <property type="match status" value="1"/>
</dbReference>